<dbReference type="InterPro" id="IPR011050">
    <property type="entry name" value="Pectin_lyase_fold/virulence"/>
</dbReference>
<dbReference type="PANTHER" id="PTHR31736:SF8">
    <property type="entry name" value="PUTATIVE (AFU_ORTHOLOGUE AFUA_7G06410)-RELATED"/>
    <property type="match status" value="1"/>
</dbReference>
<reference evidence="11" key="1">
    <citation type="submission" date="2023-01" db="EMBL/GenBank/DDBJ databases">
        <title>Colletotrichum chrysophilum M932 genome sequence.</title>
        <authorList>
            <person name="Baroncelli R."/>
        </authorList>
    </citation>
    <scope>NUCLEOTIDE SEQUENCE</scope>
    <source>
        <strain evidence="11">M932</strain>
    </source>
</reference>
<dbReference type="GO" id="GO:0005975">
    <property type="term" value="P:carbohydrate metabolic process"/>
    <property type="evidence" value="ECO:0007669"/>
    <property type="project" value="InterPro"/>
</dbReference>
<feature type="signal peptide" evidence="10">
    <location>
        <begin position="1"/>
        <end position="19"/>
    </location>
</feature>
<dbReference type="GO" id="GO:0071555">
    <property type="term" value="P:cell wall organization"/>
    <property type="evidence" value="ECO:0007669"/>
    <property type="project" value="UniProtKB-KW"/>
</dbReference>
<evidence type="ECO:0000256" key="10">
    <source>
        <dbReference type="SAM" id="SignalP"/>
    </source>
</evidence>
<dbReference type="AlphaFoldDB" id="A0AAD9AJU8"/>
<comment type="caution">
    <text evidence="11">The sequence shown here is derived from an EMBL/GenBank/DDBJ whole genome shotgun (WGS) entry which is preliminary data.</text>
</comment>
<sequence>MLFHQLIAVAAVASGLASALTDLGPVKGLNRRLAKSTQCVVPANGNGSDDTPAILAAFDKCKTDGHIVFENVTYHIGQVMKTTDLNNVKIDIKGTLLWSKNTTYWLENSLPIGYQNQTTAWVLGGKHLDVNGFGYGTFDGNGQTWYDLVKGESNYPNRPHALLLEGAEDSVFEGLRFVQAQMWTVTITRSERVLLQDIYVNNTSSNRNPARNTDGANTMFSDNIHFRRWTVKNGDDCIATKANSTNILIEDVEFHDGQGVAIGSIGQYAGQFETIENVTVRNVLAHGSRYAGRIKTWTGEQLGYPPNGGGAGLGCKSCLQTIAGWDCADFTPDAKNLSKTKLIITNLGWDNVTIYDAEQAPIYVMQCITYNGQQGNCSSSLFDISNISFTNFHGTLQGSRVAYLQCSRAHGGCDDVRIENMNFTNISVDPPTPATGYRCSNINDPEGFVC</sequence>
<comment type="similarity">
    <text evidence="2 9">Belongs to the glycosyl hydrolase 28 family.</text>
</comment>
<keyword evidence="4 10" id="KW-0732">Signal</keyword>
<gene>
    <name evidence="11" type="ORF">CCHR01_10530</name>
</gene>
<evidence type="ECO:0000256" key="2">
    <source>
        <dbReference type="ARBA" id="ARBA00008834"/>
    </source>
</evidence>
<feature type="chain" id="PRO_5042173405" evidence="10">
    <location>
        <begin position="20"/>
        <end position="450"/>
    </location>
</feature>
<keyword evidence="6" id="KW-0325">Glycoprotein</keyword>
<keyword evidence="8" id="KW-0961">Cell wall biogenesis/degradation</keyword>
<protein>
    <submittedName>
        <fullName evidence="11">Exo-rhamnogalacturonase b</fullName>
    </submittedName>
</protein>
<dbReference type="GO" id="GO:0005576">
    <property type="term" value="C:extracellular region"/>
    <property type="evidence" value="ECO:0007669"/>
    <property type="project" value="UniProtKB-SubCell"/>
</dbReference>
<dbReference type="GO" id="GO:0004650">
    <property type="term" value="F:polygalacturonase activity"/>
    <property type="evidence" value="ECO:0007669"/>
    <property type="project" value="InterPro"/>
</dbReference>
<evidence type="ECO:0000256" key="1">
    <source>
        <dbReference type="ARBA" id="ARBA00004613"/>
    </source>
</evidence>
<evidence type="ECO:0000256" key="6">
    <source>
        <dbReference type="ARBA" id="ARBA00023180"/>
    </source>
</evidence>
<dbReference type="Proteomes" id="UP001243330">
    <property type="component" value="Unassembled WGS sequence"/>
</dbReference>
<evidence type="ECO:0000256" key="8">
    <source>
        <dbReference type="ARBA" id="ARBA00023316"/>
    </source>
</evidence>
<organism evidence="11 12">
    <name type="scientific">Colletotrichum chrysophilum</name>
    <dbReference type="NCBI Taxonomy" id="1836956"/>
    <lineage>
        <taxon>Eukaryota</taxon>
        <taxon>Fungi</taxon>
        <taxon>Dikarya</taxon>
        <taxon>Ascomycota</taxon>
        <taxon>Pezizomycotina</taxon>
        <taxon>Sordariomycetes</taxon>
        <taxon>Hypocreomycetidae</taxon>
        <taxon>Glomerellales</taxon>
        <taxon>Glomerellaceae</taxon>
        <taxon>Colletotrichum</taxon>
        <taxon>Colletotrichum gloeosporioides species complex</taxon>
    </lineage>
</organism>
<dbReference type="EMBL" id="JAQOWY010000222">
    <property type="protein sequence ID" value="KAK1846844.1"/>
    <property type="molecule type" value="Genomic_DNA"/>
</dbReference>
<accession>A0AAD9AJU8</accession>
<dbReference type="PANTHER" id="PTHR31736">
    <property type="match status" value="1"/>
</dbReference>
<evidence type="ECO:0000256" key="9">
    <source>
        <dbReference type="RuleBase" id="RU361169"/>
    </source>
</evidence>
<dbReference type="InterPro" id="IPR000743">
    <property type="entry name" value="Glyco_hydro_28"/>
</dbReference>
<evidence type="ECO:0000313" key="12">
    <source>
        <dbReference type="Proteomes" id="UP001243330"/>
    </source>
</evidence>
<name>A0AAD9AJU8_9PEZI</name>
<evidence type="ECO:0000313" key="11">
    <source>
        <dbReference type="EMBL" id="KAK1846844.1"/>
    </source>
</evidence>
<dbReference type="Pfam" id="PF00295">
    <property type="entry name" value="Glyco_hydro_28"/>
    <property type="match status" value="2"/>
</dbReference>
<keyword evidence="12" id="KW-1185">Reference proteome</keyword>
<dbReference type="Gene3D" id="2.160.20.10">
    <property type="entry name" value="Single-stranded right-handed beta-helix, Pectin lyase-like"/>
    <property type="match status" value="1"/>
</dbReference>
<keyword evidence="3" id="KW-0964">Secreted</keyword>
<comment type="subcellular location">
    <subcellularLocation>
        <location evidence="1">Secreted</location>
    </subcellularLocation>
</comment>
<evidence type="ECO:0000256" key="4">
    <source>
        <dbReference type="ARBA" id="ARBA00022729"/>
    </source>
</evidence>
<evidence type="ECO:0000256" key="3">
    <source>
        <dbReference type="ARBA" id="ARBA00022525"/>
    </source>
</evidence>
<dbReference type="InterPro" id="IPR012334">
    <property type="entry name" value="Pectin_lyas_fold"/>
</dbReference>
<keyword evidence="7 9" id="KW-0326">Glycosidase</keyword>
<evidence type="ECO:0000256" key="5">
    <source>
        <dbReference type="ARBA" id="ARBA00022801"/>
    </source>
</evidence>
<evidence type="ECO:0000256" key="7">
    <source>
        <dbReference type="ARBA" id="ARBA00023295"/>
    </source>
</evidence>
<proteinExistence type="inferred from homology"/>
<keyword evidence="5 9" id="KW-0378">Hydrolase</keyword>
<dbReference type="SUPFAM" id="SSF51126">
    <property type="entry name" value="Pectin lyase-like"/>
    <property type="match status" value="1"/>
</dbReference>